<evidence type="ECO:0000313" key="10">
    <source>
        <dbReference type="EMBL" id="TWU56491.1"/>
    </source>
</evidence>
<feature type="compositionally biased region" description="Basic and acidic residues" evidence="7">
    <location>
        <begin position="19"/>
        <end position="29"/>
    </location>
</feature>
<accession>A0A5C6FAB7</accession>
<proteinExistence type="predicted"/>
<dbReference type="Pfam" id="PF00069">
    <property type="entry name" value="Pkinase"/>
    <property type="match status" value="1"/>
</dbReference>
<sequence length="533" mass="58258">MPDESIDNDDLDQPTIVGPKEDSPSEDRSGASCGFASIGSIVGQYELLGEIARGGMGVVYRARHQRLGRLAAIKMILDPDEAGDRAHDRFDTEAKAAATLDHPGIVSLFESGHWNGYPYFAMAYVDGKSLSDELRSGPLKPVQAANLAASISDAMAHAHDRHIVHRDLKPANILIDEKGQPHITDFGVCKDLSASSELTTAGELVGTPHYMPPEQAGMAGVPLGPAADVYSIGAVLFAMLTGRPPFLAATPIEVVSQVLTQDPVSPRALNASVPIELSTIAMKCLRKNAKQRYPHAKDLADDLHRFLKGEPILARPPSLIDRFQILLRRHVFVASVSSTGALALIAMMLFLFVSLTRTRDNLATTQIDLDKVEAQLKSERITVARFLRTRSVSPSGTDPIKVIQQFEMDRIVDAHLQATPTHPDLAMELAVEAAKWSVSNDLELPENIFDFLRNEVMRQQPSDAAAERKKTSQVVEGSDLYAELEDASASDRSILDKLIDVARKQIVKPMSNADRRLFGLRVDEKPDTDETQL</sequence>
<dbReference type="SUPFAM" id="SSF56112">
    <property type="entry name" value="Protein kinase-like (PK-like)"/>
    <property type="match status" value="1"/>
</dbReference>
<keyword evidence="3 10" id="KW-0808">Transferase</keyword>
<evidence type="ECO:0000256" key="1">
    <source>
        <dbReference type="ARBA" id="ARBA00012513"/>
    </source>
</evidence>
<dbReference type="EMBL" id="SJPW01000003">
    <property type="protein sequence ID" value="TWU56491.1"/>
    <property type="molecule type" value="Genomic_DNA"/>
</dbReference>
<dbReference type="AlphaFoldDB" id="A0A5C6FAB7"/>
<dbReference type="PANTHER" id="PTHR43289">
    <property type="entry name" value="MITOGEN-ACTIVATED PROTEIN KINASE KINASE KINASE 20-RELATED"/>
    <property type="match status" value="1"/>
</dbReference>
<keyword evidence="11" id="KW-1185">Reference proteome</keyword>
<evidence type="ECO:0000256" key="3">
    <source>
        <dbReference type="ARBA" id="ARBA00022679"/>
    </source>
</evidence>
<dbReference type="RefSeq" id="WP_146457601.1">
    <property type="nucleotide sequence ID" value="NZ_SJPW01000003.1"/>
</dbReference>
<evidence type="ECO:0000256" key="7">
    <source>
        <dbReference type="SAM" id="MobiDB-lite"/>
    </source>
</evidence>
<keyword evidence="6" id="KW-0067">ATP-binding</keyword>
<dbReference type="PANTHER" id="PTHR43289:SF6">
    <property type="entry name" value="SERINE_THREONINE-PROTEIN KINASE NEKL-3"/>
    <property type="match status" value="1"/>
</dbReference>
<keyword evidence="4" id="KW-0547">Nucleotide-binding</keyword>
<name>A0A5C6FAB7_9BACT</name>
<reference evidence="10 11" key="1">
    <citation type="submission" date="2019-02" db="EMBL/GenBank/DDBJ databases">
        <title>Deep-cultivation of Planctomycetes and their phenomic and genomic characterization uncovers novel biology.</title>
        <authorList>
            <person name="Wiegand S."/>
            <person name="Jogler M."/>
            <person name="Boedeker C."/>
            <person name="Pinto D."/>
            <person name="Vollmers J."/>
            <person name="Rivas-Marin E."/>
            <person name="Kohn T."/>
            <person name="Peeters S.H."/>
            <person name="Heuer A."/>
            <person name="Rast P."/>
            <person name="Oberbeckmann S."/>
            <person name="Bunk B."/>
            <person name="Jeske O."/>
            <person name="Meyerdierks A."/>
            <person name="Storesund J.E."/>
            <person name="Kallscheuer N."/>
            <person name="Luecker S."/>
            <person name="Lage O.M."/>
            <person name="Pohl T."/>
            <person name="Merkel B.J."/>
            <person name="Hornburger P."/>
            <person name="Mueller R.-W."/>
            <person name="Bruemmer F."/>
            <person name="Labrenz M."/>
            <person name="Spormann A.M."/>
            <person name="Op Den Camp H."/>
            <person name="Overmann J."/>
            <person name="Amann R."/>
            <person name="Jetten M.S.M."/>
            <person name="Mascher T."/>
            <person name="Medema M.H."/>
            <person name="Devos D.P."/>
            <person name="Kaster A.-K."/>
            <person name="Ovreas L."/>
            <person name="Rohde M."/>
            <person name="Galperin M.Y."/>
            <person name="Jogler C."/>
        </authorList>
    </citation>
    <scope>NUCLEOTIDE SEQUENCE [LARGE SCALE GENOMIC DNA]</scope>
    <source>
        <strain evidence="10 11">Poly51</strain>
    </source>
</reference>
<evidence type="ECO:0000256" key="2">
    <source>
        <dbReference type="ARBA" id="ARBA00022527"/>
    </source>
</evidence>
<keyword evidence="8" id="KW-1133">Transmembrane helix</keyword>
<evidence type="ECO:0000256" key="6">
    <source>
        <dbReference type="ARBA" id="ARBA00022840"/>
    </source>
</evidence>
<feature type="domain" description="Protein kinase" evidence="9">
    <location>
        <begin position="45"/>
        <end position="307"/>
    </location>
</feature>
<feature type="compositionally biased region" description="Acidic residues" evidence="7">
    <location>
        <begin position="1"/>
        <end position="12"/>
    </location>
</feature>
<comment type="caution">
    <text evidence="10">The sequence shown here is derived from an EMBL/GenBank/DDBJ whole genome shotgun (WGS) entry which is preliminary data.</text>
</comment>
<dbReference type="SMART" id="SM00220">
    <property type="entry name" value="S_TKc"/>
    <property type="match status" value="1"/>
</dbReference>
<feature type="region of interest" description="Disordered" evidence="7">
    <location>
        <begin position="1"/>
        <end position="31"/>
    </location>
</feature>
<feature type="transmembrane region" description="Helical" evidence="8">
    <location>
        <begin position="331"/>
        <end position="353"/>
    </location>
</feature>
<dbReference type="EC" id="2.7.11.1" evidence="1"/>
<gene>
    <name evidence="10" type="primary">prkC_15</name>
    <name evidence="10" type="ORF">Poly51_24020</name>
</gene>
<keyword evidence="8" id="KW-0472">Membrane</keyword>
<dbReference type="Gene3D" id="3.30.200.20">
    <property type="entry name" value="Phosphorylase Kinase, domain 1"/>
    <property type="match status" value="1"/>
</dbReference>
<dbReference type="PROSITE" id="PS50011">
    <property type="entry name" value="PROTEIN_KINASE_DOM"/>
    <property type="match status" value="1"/>
</dbReference>
<evidence type="ECO:0000256" key="8">
    <source>
        <dbReference type="SAM" id="Phobius"/>
    </source>
</evidence>
<dbReference type="Gene3D" id="1.10.510.10">
    <property type="entry name" value="Transferase(Phosphotransferase) domain 1"/>
    <property type="match status" value="1"/>
</dbReference>
<evidence type="ECO:0000259" key="9">
    <source>
        <dbReference type="PROSITE" id="PS50011"/>
    </source>
</evidence>
<dbReference type="FunFam" id="1.10.510.10:FF:000021">
    <property type="entry name" value="Serine/threonine protein kinase"/>
    <property type="match status" value="1"/>
</dbReference>
<organism evidence="10 11">
    <name type="scientific">Rubripirellula tenax</name>
    <dbReference type="NCBI Taxonomy" id="2528015"/>
    <lineage>
        <taxon>Bacteria</taxon>
        <taxon>Pseudomonadati</taxon>
        <taxon>Planctomycetota</taxon>
        <taxon>Planctomycetia</taxon>
        <taxon>Pirellulales</taxon>
        <taxon>Pirellulaceae</taxon>
        <taxon>Rubripirellula</taxon>
    </lineage>
</organism>
<dbReference type="InterPro" id="IPR000719">
    <property type="entry name" value="Prot_kinase_dom"/>
</dbReference>
<dbReference type="GO" id="GO:0004674">
    <property type="term" value="F:protein serine/threonine kinase activity"/>
    <property type="evidence" value="ECO:0007669"/>
    <property type="project" value="UniProtKB-KW"/>
</dbReference>
<dbReference type="InterPro" id="IPR011009">
    <property type="entry name" value="Kinase-like_dom_sf"/>
</dbReference>
<dbReference type="InterPro" id="IPR008271">
    <property type="entry name" value="Ser/Thr_kinase_AS"/>
</dbReference>
<evidence type="ECO:0000313" key="11">
    <source>
        <dbReference type="Proteomes" id="UP000318288"/>
    </source>
</evidence>
<protein>
    <recommendedName>
        <fullName evidence="1">non-specific serine/threonine protein kinase</fullName>
        <ecNumber evidence="1">2.7.11.1</ecNumber>
    </recommendedName>
</protein>
<keyword evidence="8" id="KW-0812">Transmembrane</keyword>
<dbReference type="PROSITE" id="PS00108">
    <property type="entry name" value="PROTEIN_KINASE_ST"/>
    <property type="match status" value="1"/>
</dbReference>
<dbReference type="OrthoDB" id="6111975at2"/>
<evidence type="ECO:0000256" key="5">
    <source>
        <dbReference type="ARBA" id="ARBA00022777"/>
    </source>
</evidence>
<dbReference type="Proteomes" id="UP000318288">
    <property type="component" value="Unassembled WGS sequence"/>
</dbReference>
<dbReference type="CDD" id="cd14014">
    <property type="entry name" value="STKc_PknB_like"/>
    <property type="match status" value="1"/>
</dbReference>
<keyword evidence="2" id="KW-0723">Serine/threonine-protein kinase</keyword>
<dbReference type="GO" id="GO:0005524">
    <property type="term" value="F:ATP binding"/>
    <property type="evidence" value="ECO:0007669"/>
    <property type="project" value="UniProtKB-KW"/>
</dbReference>
<keyword evidence="5 10" id="KW-0418">Kinase</keyword>
<evidence type="ECO:0000256" key="4">
    <source>
        <dbReference type="ARBA" id="ARBA00022741"/>
    </source>
</evidence>